<name>A0ABD3R2T4_9STRA</name>
<gene>
    <name evidence="1" type="ORF">ACHAXA_007802</name>
</gene>
<dbReference type="AlphaFoldDB" id="A0ABD3R2T4"/>
<evidence type="ECO:0000313" key="1">
    <source>
        <dbReference type="EMBL" id="KAL3807018.1"/>
    </source>
</evidence>
<dbReference type="Gene3D" id="3.40.1000.10">
    <property type="entry name" value="Mog1/PsbP, alpha/beta/alpha sandwich"/>
    <property type="match status" value="1"/>
</dbReference>
<feature type="non-terminal residue" evidence="1">
    <location>
        <position position="1"/>
    </location>
</feature>
<evidence type="ECO:0008006" key="3">
    <source>
        <dbReference type="Google" id="ProtNLM"/>
    </source>
</evidence>
<dbReference type="Proteomes" id="UP001530377">
    <property type="component" value="Unassembled WGS sequence"/>
</dbReference>
<reference evidence="1 2" key="1">
    <citation type="submission" date="2024-10" db="EMBL/GenBank/DDBJ databases">
        <title>Updated reference genomes for cyclostephanoid diatoms.</title>
        <authorList>
            <person name="Roberts W.R."/>
            <person name="Alverson A.J."/>
        </authorList>
    </citation>
    <scope>NUCLEOTIDE SEQUENCE [LARGE SCALE GENOMIC DNA]</scope>
    <source>
        <strain evidence="1 2">AJA228-03</strain>
    </source>
</reference>
<organism evidence="1 2">
    <name type="scientific">Cyclostephanos tholiformis</name>
    <dbReference type="NCBI Taxonomy" id="382380"/>
    <lineage>
        <taxon>Eukaryota</taxon>
        <taxon>Sar</taxon>
        <taxon>Stramenopiles</taxon>
        <taxon>Ochrophyta</taxon>
        <taxon>Bacillariophyta</taxon>
        <taxon>Coscinodiscophyceae</taxon>
        <taxon>Thalassiosirophycidae</taxon>
        <taxon>Stephanodiscales</taxon>
        <taxon>Stephanodiscaceae</taxon>
        <taxon>Cyclostephanos</taxon>
    </lineage>
</organism>
<sequence>ARSHTGEGAGGRGVSVSEHKRVINFSFRPINRNALKKMSPVRPRVPYSRAIQFLLITFLSSPALGFTCSRRHLVIVIASSLRPTKKSIRNEQSSSHLFMSRTDEFDLKRSDFVSKSLFGFFVACFPGVANAFDGGVGGLGKTRPQTGVVFRDPEAAAETTQSKSGDVSYELVAPDGSPVFLSFSSPWPLSKSAAGIEARDNTGGYESSFVIVAELPKGTSLSNIKPALISQTIFGSTGKFGMYGSPTDVKIKKLDNDIAGMDIYEASFTTLTPAMRESDRKAYISASVVGDGLFLLVTTTTSARFRKLDTLRQVADSFSAIPAPKSELNQRK</sequence>
<evidence type="ECO:0000313" key="2">
    <source>
        <dbReference type="Proteomes" id="UP001530377"/>
    </source>
</evidence>
<protein>
    <recommendedName>
        <fullName evidence="3">Photosystem II reaction center PsbP family protein</fullName>
    </recommendedName>
</protein>
<accession>A0ABD3R2T4</accession>
<dbReference type="EMBL" id="JALLPB020000686">
    <property type="protein sequence ID" value="KAL3807018.1"/>
    <property type="molecule type" value="Genomic_DNA"/>
</dbReference>
<keyword evidence="2" id="KW-1185">Reference proteome</keyword>
<proteinExistence type="predicted"/>
<comment type="caution">
    <text evidence="1">The sequence shown here is derived from an EMBL/GenBank/DDBJ whole genome shotgun (WGS) entry which is preliminary data.</text>
</comment>